<dbReference type="EMBL" id="JBHUIY010000003">
    <property type="protein sequence ID" value="MFD2232598.1"/>
    <property type="molecule type" value="Genomic_DNA"/>
</dbReference>
<gene>
    <name evidence="3" type="ORF">ACFSNB_02145</name>
</gene>
<dbReference type="InterPro" id="IPR016291">
    <property type="entry name" value="Isochorismatase"/>
</dbReference>
<dbReference type="PIRSF" id="PIRSF001111">
    <property type="entry name" value="Isochorismatase"/>
    <property type="match status" value="1"/>
</dbReference>
<reference evidence="4" key="1">
    <citation type="journal article" date="2019" name="Int. J. Syst. Evol. Microbiol.">
        <title>The Global Catalogue of Microorganisms (GCM) 10K type strain sequencing project: providing services to taxonomists for standard genome sequencing and annotation.</title>
        <authorList>
            <consortium name="The Broad Institute Genomics Platform"/>
            <consortium name="The Broad Institute Genome Sequencing Center for Infectious Disease"/>
            <person name="Wu L."/>
            <person name="Ma J."/>
        </authorList>
    </citation>
    <scope>NUCLEOTIDE SEQUENCE [LARGE SCALE GENOMIC DNA]</scope>
    <source>
        <strain evidence="4">KCTC 15012</strain>
    </source>
</reference>
<dbReference type="PANTHER" id="PTHR43540:SF3">
    <property type="entry name" value="ENTEROBACTIN SYNTHASE COMPONENT B"/>
    <property type="match status" value="1"/>
</dbReference>
<dbReference type="InterPro" id="IPR036380">
    <property type="entry name" value="Isochorismatase-like_sf"/>
</dbReference>
<name>A0ABW5C963_9PROT</name>
<feature type="domain" description="Isochorismatase-like" evidence="2">
    <location>
        <begin position="32"/>
        <end position="204"/>
    </location>
</feature>
<dbReference type="Pfam" id="PF00857">
    <property type="entry name" value="Isochorismatase"/>
    <property type="match status" value="1"/>
</dbReference>
<organism evidence="3 4">
    <name type="scientific">Phaeospirillum tilakii</name>
    <dbReference type="NCBI Taxonomy" id="741673"/>
    <lineage>
        <taxon>Bacteria</taxon>
        <taxon>Pseudomonadati</taxon>
        <taxon>Pseudomonadota</taxon>
        <taxon>Alphaproteobacteria</taxon>
        <taxon>Rhodospirillales</taxon>
        <taxon>Rhodospirillaceae</taxon>
        <taxon>Phaeospirillum</taxon>
    </lineage>
</organism>
<dbReference type="Gene3D" id="3.40.50.850">
    <property type="entry name" value="Isochorismatase-like"/>
    <property type="match status" value="1"/>
</dbReference>
<dbReference type="InterPro" id="IPR050272">
    <property type="entry name" value="Isochorismatase-like_hydrls"/>
</dbReference>
<keyword evidence="4" id="KW-1185">Reference proteome</keyword>
<dbReference type="PANTHER" id="PTHR43540">
    <property type="entry name" value="PEROXYUREIDOACRYLATE/UREIDOACRYLATE AMIDOHYDROLASE-RELATED"/>
    <property type="match status" value="1"/>
</dbReference>
<evidence type="ECO:0000313" key="3">
    <source>
        <dbReference type="EMBL" id="MFD2232598.1"/>
    </source>
</evidence>
<sequence length="206" mass="23276">MNAIPSIEAYALPRYDELPANRVKWVPDPERSVLLVHDMQKYFLRPLPDSLRAALIANAARLRQACVRRGVQIAYTAQPGSMTSQQRGLLQDFWGPGMQASAEDREIVDELRPGPSDWLLTKWRYSAFFNSDLLARMRASGRDQLILCGVYAHIGVLISTVDAYSNDIKPFLVADSIADFSRRDHWMALEYAARSCAMLLTTDEVQ</sequence>
<keyword evidence="1" id="KW-0378">Hydrolase</keyword>
<dbReference type="InterPro" id="IPR000868">
    <property type="entry name" value="Isochorismatase-like_dom"/>
</dbReference>
<comment type="caution">
    <text evidence="3">The sequence shown here is derived from an EMBL/GenBank/DDBJ whole genome shotgun (WGS) entry which is preliminary data.</text>
</comment>
<dbReference type="PRINTS" id="PR01398">
    <property type="entry name" value="ISCHRISMTASE"/>
</dbReference>
<evidence type="ECO:0000259" key="2">
    <source>
        <dbReference type="Pfam" id="PF00857"/>
    </source>
</evidence>
<dbReference type="RefSeq" id="WP_377314054.1">
    <property type="nucleotide sequence ID" value="NZ_JBHUIY010000003.1"/>
</dbReference>
<evidence type="ECO:0000313" key="4">
    <source>
        <dbReference type="Proteomes" id="UP001597296"/>
    </source>
</evidence>
<evidence type="ECO:0000256" key="1">
    <source>
        <dbReference type="ARBA" id="ARBA00022801"/>
    </source>
</evidence>
<accession>A0ABW5C963</accession>
<proteinExistence type="predicted"/>
<dbReference type="SUPFAM" id="SSF52499">
    <property type="entry name" value="Isochorismatase-like hydrolases"/>
    <property type="match status" value="1"/>
</dbReference>
<dbReference type="Proteomes" id="UP001597296">
    <property type="component" value="Unassembled WGS sequence"/>
</dbReference>
<protein>
    <submittedName>
        <fullName evidence="3">Isochorismatase family protein</fullName>
    </submittedName>
</protein>